<feature type="region of interest" description="Disordered" evidence="1">
    <location>
        <begin position="138"/>
        <end position="163"/>
    </location>
</feature>
<evidence type="ECO:0000313" key="3">
    <source>
        <dbReference type="Proteomes" id="UP001642540"/>
    </source>
</evidence>
<name>A0ABP1QDS0_9HEXA</name>
<gene>
    <name evidence="2" type="ORF">ODALV1_LOCUS8829</name>
</gene>
<evidence type="ECO:0000313" key="2">
    <source>
        <dbReference type="EMBL" id="CAL8094593.1"/>
    </source>
</evidence>
<reference evidence="2 3" key="1">
    <citation type="submission" date="2024-08" db="EMBL/GenBank/DDBJ databases">
        <authorList>
            <person name="Cucini C."/>
            <person name="Frati F."/>
        </authorList>
    </citation>
    <scope>NUCLEOTIDE SEQUENCE [LARGE SCALE GENOMIC DNA]</scope>
</reference>
<protein>
    <submittedName>
        <fullName evidence="2">Uncharacterized protein</fullName>
    </submittedName>
</protein>
<proteinExistence type="predicted"/>
<keyword evidence="3" id="KW-1185">Reference proteome</keyword>
<feature type="region of interest" description="Disordered" evidence="1">
    <location>
        <begin position="40"/>
        <end position="60"/>
    </location>
</feature>
<evidence type="ECO:0000256" key="1">
    <source>
        <dbReference type="SAM" id="MobiDB-lite"/>
    </source>
</evidence>
<sequence length="190" mass="22166">MDIFVGGGGLPYVGRWGFSDFLRKWEFHVAVEPRYYPRLSPSNTQDLHRNRNISHSSDSNSKQIDTFECILLLSTSFRGDNKTRGRSHRRLPTFYTRQYPNSTAASSLEVLQQLQYHYHHHHKKRDWHNREEITFPKFLPQPSLRLGGEQDRNGSSRLVSKTSSDLQNNNGLIWNGLVAQDALRNTLQWQ</sequence>
<dbReference type="Proteomes" id="UP001642540">
    <property type="component" value="Unassembled WGS sequence"/>
</dbReference>
<comment type="caution">
    <text evidence="2">The sequence shown here is derived from an EMBL/GenBank/DDBJ whole genome shotgun (WGS) entry which is preliminary data.</text>
</comment>
<accession>A0ABP1QDS0</accession>
<dbReference type="EMBL" id="CAXLJM020000027">
    <property type="protein sequence ID" value="CAL8094593.1"/>
    <property type="molecule type" value="Genomic_DNA"/>
</dbReference>
<organism evidence="2 3">
    <name type="scientific">Orchesella dallaii</name>
    <dbReference type="NCBI Taxonomy" id="48710"/>
    <lineage>
        <taxon>Eukaryota</taxon>
        <taxon>Metazoa</taxon>
        <taxon>Ecdysozoa</taxon>
        <taxon>Arthropoda</taxon>
        <taxon>Hexapoda</taxon>
        <taxon>Collembola</taxon>
        <taxon>Entomobryomorpha</taxon>
        <taxon>Entomobryoidea</taxon>
        <taxon>Orchesellidae</taxon>
        <taxon>Orchesellinae</taxon>
        <taxon>Orchesella</taxon>
    </lineage>
</organism>